<dbReference type="InterPro" id="IPR050922">
    <property type="entry name" value="LytR/CpsA/Psr_CW_biosynth"/>
</dbReference>
<dbReference type="EMBL" id="BAAAHE010000004">
    <property type="protein sequence ID" value="GAA0604846.1"/>
    <property type="molecule type" value="Genomic_DNA"/>
</dbReference>
<keyword evidence="3" id="KW-0472">Membrane</keyword>
<dbReference type="Gene3D" id="3.40.630.190">
    <property type="entry name" value="LCP protein"/>
    <property type="match status" value="1"/>
</dbReference>
<feature type="compositionally biased region" description="Low complexity" evidence="2">
    <location>
        <begin position="454"/>
        <end position="465"/>
    </location>
</feature>
<accession>A0ABN1G683</accession>
<dbReference type="InterPro" id="IPR004474">
    <property type="entry name" value="LytR_CpsA_psr"/>
</dbReference>
<evidence type="ECO:0000259" key="4">
    <source>
        <dbReference type="Pfam" id="PF03816"/>
    </source>
</evidence>
<gene>
    <name evidence="5" type="ORF">GCM10009547_03450</name>
</gene>
<dbReference type="NCBIfam" id="TIGR00350">
    <property type="entry name" value="lytR_cpsA_psr"/>
    <property type="match status" value="1"/>
</dbReference>
<evidence type="ECO:0000256" key="1">
    <source>
        <dbReference type="ARBA" id="ARBA00006068"/>
    </source>
</evidence>
<evidence type="ECO:0000313" key="6">
    <source>
        <dbReference type="Proteomes" id="UP001500957"/>
    </source>
</evidence>
<dbReference type="Proteomes" id="UP001500957">
    <property type="component" value="Unassembled WGS sequence"/>
</dbReference>
<keyword evidence="3" id="KW-1133">Transmembrane helix</keyword>
<organism evidence="5 6">
    <name type="scientific">Sporichthya brevicatena</name>
    <dbReference type="NCBI Taxonomy" id="171442"/>
    <lineage>
        <taxon>Bacteria</taxon>
        <taxon>Bacillati</taxon>
        <taxon>Actinomycetota</taxon>
        <taxon>Actinomycetes</taxon>
        <taxon>Sporichthyales</taxon>
        <taxon>Sporichthyaceae</taxon>
        <taxon>Sporichthya</taxon>
    </lineage>
</organism>
<feature type="transmembrane region" description="Helical" evidence="3">
    <location>
        <begin position="119"/>
        <end position="141"/>
    </location>
</feature>
<proteinExistence type="inferred from homology"/>
<feature type="transmembrane region" description="Helical" evidence="3">
    <location>
        <begin position="47"/>
        <end position="66"/>
    </location>
</feature>
<evidence type="ECO:0000256" key="3">
    <source>
        <dbReference type="SAM" id="Phobius"/>
    </source>
</evidence>
<feature type="region of interest" description="Disordered" evidence="2">
    <location>
        <begin position="433"/>
        <end position="478"/>
    </location>
</feature>
<feature type="domain" description="Cell envelope-related transcriptional attenuator" evidence="4">
    <location>
        <begin position="182"/>
        <end position="356"/>
    </location>
</feature>
<dbReference type="Pfam" id="PF03816">
    <property type="entry name" value="LytR_cpsA_psr"/>
    <property type="match status" value="1"/>
</dbReference>
<dbReference type="PANTHER" id="PTHR33392:SF6">
    <property type="entry name" value="POLYISOPRENYL-TEICHOIC ACID--PEPTIDOGLYCAN TEICHOIC ACID TRANSFERASE TAGU"/>
    <property type="match status" value="1"/>
</dbReference>
<dbReference type="RefSeq" id="WP_344600921.1">
    <property type="nucleotide sequence ID" value="NZ_BAAAHE010000004.1"/>
</dbReference>
<reference evidence="5 6" key="1">
    <citation type="journal article" date="2019" name="Int. J. Syst. Evol. Microbiol.">
        <title>The Global Catalogue of Microorganisms (GCM) 10K type strain sequencing project: providing services to taxonomists for standard genome sequencing and annotation.</title>
        <authorList>
            <consortium name="The Broad Institute Genomics Platform"/>
            <consortium name="The Broad Institute Genome Sequencing Center for Infectious Disease"/>
            <person name="Wu L."/>
            <person name="Ma J."/>
        </authorList>
    </citation>
    <scope>NUCLEOTIDE SEQUENCE [LARGE SCALE GENOMIC DNA]</scope>
    <source>
        <strain evidence="5 6">JCM 10671</strain>
    </source>
</reference>
<feature type="transmembrane region" description="Helical" evidence="3">
    <location>
        <begin position="78"/>
        <end position="99"/>
    </location>
</feature>
<evidence type="ECO:0000313" key="5">
    <source>
        <dbReference type="EMBL" id="GAA0604846.1"/>
    </source>
</evidence>
<evidence type="ECO:0000256" key="2">
    <source>
        <dbReference type="SAM" id="MobiDB-lite"/>
    </source>
</evidence>
<keyword evidence="6" id="KW-1185">Reference proteome</keyword>
<dbReference type="PANTHER" id="PTHR33392">
    <property type="entry name" value="POLYISOPRENYL-TEICHOIC ACID--PEPTIDOGLYCAN TEICHOIC ACID TRANSFERASE TAGU"/>
    <property type="match status" value="1"/>
</dbReference>
<comment type="caution">
    <text evidence="5">The sequence shown here is derived from an EMBL/GenBank/DDBJ whole genome shotgun (WGS) entry which is preliminary data.</text>
</comment>
<protein>
    <recommendedName>
        <fullName evidence="4">Cell envelope-related transcriptional attenuator domain-containing protein</fullName>
    </recommendedName>
</protein>
<comment type="similarity">
    <text evidence="1">Belongs to the LytR/CpsA/Psr (LCP) family.</text>
</comment>
<sequence>MQSGKLADVARKSERVRFRRALVLLAMTLVLPGSAQLMCGNKVVGRAALRIVGLLMVGALVVYWIEGKEGLLELGFESWALVSLQTGIVVLGLCWLALFMDAWRLGRPPELVRSHRLTVSVLSLVLMALVATPAAYSANLIQTHRDFLERTFTDGGIRDLYKGRLNILLLGGDGGDNREGIRTDSITLASIDVSNGKTVLFSLPRNMQYAQFPPGTPMDAKFPNGFPDFFFGIYTYGAEHPELFRGAKDPGALAVQQAVAQTLGIPVHYYALVNLAGFENLVNALGGVTLRVEQRLPIGGGKNLQGVTMPIRGWIEPGLQKLSGYKALWYARSRATSDDYARITRQKCVMGAILRAADPGTILLKYSKLTSASRQVLTTDLSIDAVQRLIGVVDDAKKQKMVSVQFIPPAINPASPDLSYIRAQVQKALLAAEQPDPTPAPQPSATPKKKKQKATPTPAAIKATPGEATALDDTCRYS</sequence>
<name>A0ABN1G683_9ACTN</name>
<keyword evidence="3" id="KW-0812">Transmembrane</keyword>